<reference evidence="2" key="1">
    <citation type="submission" date="2021-10" db="EMBL/GenBank/DDBJ databases">
        <title>Gramella sp. ASW11-100T, isolated from marine sediment.</title>
        <authorList>
            <person name="Xia C."/>
        </authorList>
    </citation>
    <scope>NUCLEOTIDE SEQUENCE</scope>
    <source>
        <strain evidence="2">ASW11-100</strain>
    </source>
</reference>
<feature type="region of interest" description="Disordered" evidence="1">
    <location>
        <begin position="21"/>
        <end position="70"/>
    </location>
</feature>
<protein>
    <recommendedName>
        <fullName evidence="4">Lipoprotein</fullName>
    </recommendedName>
</protein>
<evidence type="ECO:0000313" key="2">
    <source>
        <dbReference type="EMBL" id="MCB7481108.1"/>
    </source>
</evidence>
<gene>
    <name evidence="2" type="ORF">LGQ90_07515</name>
</gene>
<proteinExistence type="predicted"/>
<dbReference type="AlphaFoldDB" id="A0A9X1LIS7"/>
<comment type="caution">
    <text evidence="2">The sequence shown here is derived from an EMBL/GenBank/DDBJ whole genome shotgun (WGS) entry which is preliminary data.</text>
</comment>
<feature type="compositionally biased region" description="Basic and acidic residues" evidence="1">
    <location>
        <begin position="35"/>
        <end position="50"/>
    </location>
</feature>
<dbReference type="Proteomes" id="UP001139414">
    <property type="component" value="Unassembled WGS sequence"/>
</dbReference>
<feature type="compositionally biased region" description="Acidic residues" evidence="1">
    <location>
        <begin position="58"/>
        <end position="69"/>
    </location>
</feature>
<dbReference type="RefSeq" id="WP_229339742.1">
    <property type="nucleotide sequence ID" value="NZ_JAJBZG010000002.1"/>
</dbReference>
<evidence type="ECO:0000313" key="3">
    <source>
        <dbReference type="Proteomes" id="UP001139414"/>
    </source>
</evidence>
<keyword evidence="3" id="KW-1185">Reference proteome</keyword>
<dbReference type="EMBL" id="JAJBZG010000002">
    <property type="protein sequence ID" value="MCB7481108.1"/>
    <property type="molecule type" value="Genomic_DNA"/>
</dbReference>
<evidence type="ECO:0008006" key="4">
    <source>
        <dbReference type="Google" id="ProtNLM"/>
    </source>
</evidence>
<dbReference type="PROSITE" id="PS51257">
    <property type="entry name" value="PROKAR_LIPOPROTEIN"/>
    <property type="match status" value="1"/>
</dbReference>
<evidence type="ECO:0000256" key="1">
    <source>
        <dbReference type="SAM" id="MobiDB-lite"/>
    </source>
</evidence>
<organism evidence="2 3">
    <name type="scientific">Christiangramia sediminis</name>
    <dbReference type="NCBI Taxonomy" id="2881336"/>
    <lineage>
        <taxon>Bacteria</taxon>
        <taxon>Pseudomonadati</taxon>
        <taxon>Bacteroidota</taxon>
        <taxon>Flavobacteriia</taxon>
        <taxon>Flavobacteriales</taxon>
        <taxon>Flavobacteriaceae</taxon>
        <taxon>Christiangramia</taxon>
    </lineage>
</organism>
<name>A0A9X1LIS7_9FLAO</name>
<sequence length="195" mass="21810">MRIPVIILCLFFFVTACNDSKKKNQPENPASQNESLEKKDQLNTLDKDQDTTNSPVEESSEGEDPEEDNQNTSVALSGLYIKSDHQEDSNCKCYCIDVKLNSTSELCLTEDNLYIKSRFEKSGNNINLYYAGKSSSNSDTKIPWDKFETGTPIAVLSPAGNGFKLDWKGFSIDGEIAIDYALYGKKTLEGTYKKK</sequence>
<accession>A0A9X1LIS7</accession>